<evidence type="ECO:0000313" key="4">
    <source>
        <dbReference type="EMBL" id="KFO87482.1"/>
    </source>
</evidence>
<accession>A0A091GY78</accession>
<organism evidence="4 5">
    <name type="scientific">Buceros rhinoceros silvestris</name>
    <dbReference type="NCBI Taxonomy" id="175836"/>
    <lineage>
        <taxon>Eukaryota</taxon>
        <taxon>Metazoa</taxon>
        <taxon>Chordata</taxon>
        <taxon>Craniata</taxon>
        <taxon>Vertebrata</taxon>
        <taxon>Euteleostomi</taxon>
        <taxon>Archelosauria</taxon>
        <taxon>Archosauria</taxon>
        <taxon>Dinosauria</taxon>
        <taxon>Saurischia</taxon>
        <taxon>Theropoda</taxon>
        <taxon>Coelurosauria</taxon>
        <taxon>Aves</taxon>
        <taxon>Neognathae</taxon>
        <taxon>Neoaves</taxon>
        <taxon>Telluraves</taxon>
        <taxon>Coraciimorphae</taxon>
        <taxon>Bucerotiformes</taxon>
        <taxon>Bucerotidae</taxon>
        <taxon>Buceros</taxon>
    </lineage>
</organism>
<feature type="chain" id="PRO_5001875428" evidence="2">
    <location>
        <begin position="28"/>
        <end position="372"/>
    </location>
</feature>
<dbReference type="SMART" id="SM01349">
    <property type="entry name" value="TOG"/>
    <property type="match status" value="1"/>
</dbReference>
<feature type="signal peptide" evidence="2">
    <location>
        <begin position="1"/>
        <end position="27"/>
    </location>
</feature>
<feature type="compositionally biased region" description="Basic and acidic residues" evidence="1">
    <location>
        <begin position="202"/>
        <end position="222"/>
    </location>
</feature>
<dbReference type="GO" id="GO:0008017">
    <property type="term" value="F:microtubule binding"/>
    <property type="evidence" value="ECO:0007669"/>
    <property type="project" value="TreeGrafter"/>
</dbReference>
<feature type="domain" description="TOG" evidence="3">
    <location>
        <begin position="8"/>
        <end position="208"/>
    </location>
</feature>
<proteinExistence type="predicted"/>
<dbReference type="InterPro" id="IPR024395">
    <property type="entry name" value="CLASP_N_dom"/>
</dbReference>
<keyword evidence="2" id="KW-0732">Signal</keyword>
<keyword evidence="5" id="KW-1185">Reference proteome</keyword>
<dbReference type="Gene3D" id="1.25.10.10">
    <property type="entry name" value="Leucine-rich Repeat Variant"/>
    <property type="match status" value="2"/>
</dbReference>
<evidence type="ECO:0000259" key="3">
    <source>
        <dbReference type="SMART" id="SM01349"/>
    </source>
</evidence>
<feature type="non-terminal residue" evidence="4">
    <location>
        <position position="1"/>
    </location>
</feature>
<dbReference type="Pfam" id="PF12348">
    <property type="entry name" value="CLASP_N"/>
    <property type="match status" value="1"/>
</dbReference>
<dbReference type="GO" id="GO:0000226">
    <property type="term" value="P:microtubule cytoskeleton organization"/>
    <property type="evidence" value="ECO:0007669"/>
    <property type="project" value="TreeGrafter"/>
</dbReference>
<dbReference type="GO" id="GO:0005929">
    <property type="term" value="C:cilium"/>
    <property type="evidence" value="ECO:0007669"/>
    <property type="project" value="TreeGrafter"/>
</dbReference>
<evidence type="ECO:0000313" key="5">
    <source>
        <dbReference type="Proteomes" id="UP000054064"/>
    </source>
</evidence>
<dbReference type="SUPFAM" id="SSF48371">
    <property type="entry name" value="ARM repeat"/>
    <property type="match status" value="1"/>
</dbReference>
<dbReference type="InterPro" id="IPR016024">
    <property type="entry name" value="ARM-type_fold"/>
</dbReference>
<dbReference type="Proteomes" id="UP000054064">
    <property type="component" value="Unassembled WGS sequence"/>
</dbReference>
<feature type="non-terminal residue" evidence="4">
    <location>
        <position position="372"/>
    </location>
</feature>
<dbReference type="GO" id="GO:0005881">
    <property type="term" value="C:cytoplasmic microtubule"/>
    <property type="evidence" value="ECO:0007669"/>
    <property type="project" value="TreeGrafter"/>
</dbReference>
<feature type="compositionally biased region" description="Polar residues" evidence="1">
    <location>
        <begin position="223"/>
        <end position="235"/>
    </location>
</feature>
<reference evidence="4 5" key="1">
    <citation type="submission" date="2014-04" db="EMBL/GenBank/DDBJ databases">
        <title>Genome evolution of avian class.</title>
        <authorList>
            <person name="Zhang G."/>
            <person name="Li C."/>
        </authorList>
    </citation>
    <scope>NUCLEOTIDE SEQUENCE [LARGE SCALE GENOMIC DNA]</scope>
    <source>
        <strain evidence="4">BGI_N320</strain>
    </source>
</reference>
<evidence type="ECO:0000256" key="1">
    <source>
        <dbReference type="SAM" id="MobiDB-lite"/>
    </source>
</evidence>
<dbReference type="PANTHER" id="PTHR21567:SF42">
    <property type="entry name" value="TOG ARRAY REGULATOR OF AXONEMAL MICROTUBULES PROTEIN 2"/>
    <property type="match status" value="1"/>
</dbReference>
<dbReference type="EMBL" id="KL514256">
    <property type="protein sequence ID" value="KFO87482.1"/>
    <property type="molecule type" value="Genomic_DNA"/>
</dbReference>
<evidence type="ECO:0000256" key="2">
    <source>
        <dbReference type="SAM" id="SignalP"/>
    </source>
</evidence>
<protein>
    <submittedName>
        <fullName evidence="4">Protein FAM179A</fullName>
    </submittedName>
</protein>
<feature type="region of interest" description="Disordered" evidence="1">
    <location>
        <begin position="202"/>
        <end position="236"/>
    </location>
</feature>
<sequence length="372" mass="41574">RGFFIIRCLIVFHLEVLLCRLHDVSLAVSKEVNNLHLKVSQLAMGTLAELCRTLKKHMDHEVNEIAQVLLQKTGDSHEFVQKAANQSLGVVVGSVSPARAMTALMASGVRHRNVLVRKCAAEHLATTMERTGAKKLLSGKSNSVKLLVCTVVKLAQDSHPDTRCYGRKMLSILMNQQKCHRYLEQFVSPHDLQDIMRRIKQMGREDSKCEPPSAKDPRKSRNSDLVTPSDGSLRSGSAVLTLPRQTVCRTSPQTVEEPEQLDELYKLLTAKEFQTRMEGVVLLLDYCKSSPQLISTNIVQIFKFFALRLQDCNKKVKEKALEVLTLMMPMLRGGFHPVLVSLVAAVTENLNSKHTEIYTAAVKVLEASIAHI</sequence>
<dbReference type="AlphaFoldDB" id="A0A091GY78"/>
<name>A0A091GY78_BUCRH</name>
<dbReference type="InterPro" id="IPR034085">
    <property type="entry name" value="TOG"/>
</dbReference>
<dbReference type="InterPro" id="IPR011989">
    <property type="entry name" value="ARM-like"/>
</dbReference>
<gene>
    <name evidence="4" type="ORF">N320_02646</name>
</gene>
<dbReference type="PANTHER" id="PTHR21567">
    <property type="entry name" value="CLASP"/>
    <property type="match status" value="1"/>
</dbReference>